<dbReference type="Proteomes" id="UP000622890">
    <property type="component" value="Unassembled WGS sequence"/>
</dbReference>
<sequence>MKVLNQATKAANQRVLTTLNSNDKERFSRYPVHEAEFWAKVFGMAADRKTAEKVLEEMGVLENEPCADNDRIYRCIETAKQKARRTLASH</sequence>
<evidence type="ECO:0000313" key="2">
    <source>
        <dbReference type="Proteomes" id="UP000622890"/>
    </source>
</evidence>
<gene>
    <name evidence="1" type="ORF">JJB74_15215</name>
</gene>
<accession>A0A934W8L6</accession>
<name>A0A934W8L6_9BURK</name>
<reference evidence="1" key="1">
    <citation type="submission" date="2021-01" db="EMBL/GenBank/DDBJ databases">
        <title>Genome sequence of strain Noviherbaspirillum sp. DKR-6.</title>
        <authorList>
            <person name="Chaudhary D.K."/>
        </authorList>
    </citation>
    <scope>NUCLEOTIDE SEQUENCE</scope>
    <source>
        <strain evidence="1">DKR-6</strain>
    </source>
</reference>
<keyword evidence="2" id="KW-1185">Reference proteome</keyword>
<organism evidence="1 2">
    <name type="scientific">Noviherbaspirillum pedocola</name>
    <dbReference type="NCBI Taxonomy" id="2801341"/>
    <lineage>
        <taxon>Bacteria</taxon>
        <taxon>Pseudomonadati</taxon>
        <taxon>Pseudomonadota</taxon>
        <taxon>Betaproteobacteria</taxon>
        <taxon>Burkholderiales</taxon>
        <taxon>Oxalobacteraceae</taxon>
        <taxon>Noviherbaspirillum</taxon>
    </lineage>
</organism>
<dbReference type="RefSeq" id="WP_200592910.1">
    <property type="nucleotide sequence ID" value="NZ_JAEPBG010000006.1"/>
</dbReference>
<dbReference type="EMBL" id="JAEPBG010000006">
    <property type="protein sequence ID" value="MBK4735969.1"/>
    <property type="molecule type" value="Genomic_DNA"/>
</dbReference>
<protein>
    <submittedName>
        <fullName evidence="1">Uncharacterized protein</fullName>
    </submittedName>
</protein>
<evidence type="ECO:0000313" key="1">
    <source>
        <dbReference type="EMBL" id="MBK4735969.1"/>
    </source>
</evidence>
<proteinExistence type="predicted"/>
<comment type="caution">
    <text evidence="1">The sequence shown here is derived from an EMBL/GenBank/DDBJ whole genome shotgun (WGS) entry which is preliminary data.</text>
</comment>
<dbReference type="AlphaFoldDB" id="A0A934W8L6"/>